<dbReference type="CDD" id="cd02870">
    <property type="entry name" value="PseudoU_synth_RsuA_like"/>
    <property type="match status" value="1"/>
</dbReference>
<dbReference type="InterPro" id="IPR020094">
    <property type="entry name" value="TruA/RsuA/RluB/E/F_N"/>
</dbReference>
<dbReference type="InterPro" id="IPR006145">
    <property type="entry name" value="PsdUridine_synth_RsuA/RluA"/>
</dbReference>
<dbReference type="InterPro" id="IPR020103">
    <property type="entry name" value="PsdUridine_synth_cat_dom_sf"/>
</dbReference>
<comment type="similarity">
    <text evidence="1 4">Belongs to the pseudouridine synthase RsuA family.</text>
</comment>
<feature type="region of interest" description="Disordered" evidence="5">
    <location>
        <begin position="1"/>
        <end position="20"/>
    </location>
</feature>
<evidence type="ECO:0000256" key="4">
    <source>
        <dbReference type="RuleBase" id="RU003887"/>
    </source>
</evidence>
<dbReference type="Gene3D" id="3.10.290.10">
    <property type="entry name" value="RNA-binding S4 domain"/>
    <property type="match status" value="1"/>
</dbReference>
<evidence type="ECO:0000259" key="6">
    <source>
        <dbReference type="Pfam" id="PF00849"/>
    </source>
</evidence>
<dbReference type="GO" id="GO:0140098">
    <property type="term" value="F:catalytic activity, acting on RNA"/>
    <property type="evidence" value="ECO:0007669"/>
    <property type="project" value="UniProtKB-ARBA"/>
</dbReference>
<comment type="caution">
    <text evidence="7">The sequence shown here is derived from an EMBL/GenBank/DDBJ whole genome shotgun (WGS) entry which is preliminary data.</text>
</comment>
<dbReference type="PROSITE" id="PS01149">
    <property type="entry name" value="PSI_RSU"/>
    <property type="match status" value="1"/>
</dbReference>
<dbReference type="InterPro" id="IPR000748">
    <property type="entry name" value="PsdUridine_synth_RsuA/RluB/E/F"/>
</dbReference>
<dbReference type="GO" id="GO:0001522">
    <property type="term" value="P:pseudouridine synthesis"/>
    <property type="evidence" value="ECO:0007669"/>
    <property type="project" value="InterPro"/>
</dbReference>
<keyword evidence="2 4" id="KW-0413">Isomerase</keyword>
<dbReference type="EC" id="5.4.99.-" evidence="4"/>
<protein>
    <recommendedName>
        <fullName evidence="4">Pseudouridine synthase</fullName>
        <ecNumber evidence="4">5.4.99.-</ecNumber>
    </recommendedName>
</protein>
<evidence type="ECO:0000313" key="8">
    <source>
        <dbReference type="Proteomes" id="UP000248857"/>
    </source>
</evidence>
<dbReference type="Proteomes" id="UP000248857">
    <property type="component" value="Unassembled WGS sequence"/>
</dbReference>
<dbReference type="Gene3D" id="3.30.70.580">
    <property type="entry name" value="Pseudouridine synthase I, catalytic domain, N-terminal subdomain"/>
    <property type="match status" value="1"/>
</dbReference>
<name>A0A2W1JBF2_9CYAN</name>
<dbReference type="GO" id="GO:0005829">
    <property type="term" value="C:cytosol"/>
    <property type="evidence" value="ECO:0007669"/>
    <property type="project" value="UniProtKB-ARBA"/>
</dbReference>
<dbReference type="AlphaFoldDB" id="A0A2W1JBF2"/>
<dbReference type="GO" id="GO:0006364">
    <property type="term" value="P:rRNA processing"/>
    <property type="evidence" value="ECO:0007669"/>
    <property type="project" value="UniProtKB-ARBA"/>
</dbReference>
<evidence type="ECO:0000256" key="2">
    <source>
        <dbReference type="ARBA" id="ARBA00023235"/>
    </source>
</evidence>
<dbReference type="InterPro" id="IPR036986">
    <property type="entry name" value="S4_RNA-bd_sf"/>
</dbReference>
<dbReference type="InterPro" id="IPR042092">
    <property type="entry name" value="PsdUridine_s_RsuA/RluB/E/F_cat"/>
</dbReference>
<dbReference type="PROSITE" id="PS50889">
    <property type="entry name" value="S4"/>
    <property type="match status" value="1"/>
</dbReference>
<accession>A0A2W1JBF2</accession>
<dbReference type="Pfam" id="PF00849">
    <property type="entry name" value="PseudoU_synth_2"/>
    <property type="match status" value="1"/>
</dbReference>
<dbReference type="FunFam" id="3.30.70.1560:FF:000001">
    <property type="entry name" value="Pseudouridine synthase"/>
    <property type="match status" value="1"/>
</dbReference>
<evidence type="ECO:0000256" key="3">
    <source>
        <dbReference type="PROSITE-ProRule" id="PRU00182"/>
    </source>
</evidence>
<dbReference type="InterPro" id="IPR018496">
    <property type="entry name" value="PsdUridine_synth_RsuA/RluB_CS"/>
</dbReference>
<evidence type="ECO:0000313" key="7">
    <source>
        <dbReference type="EMBL" id="PZD71379.1"/>
    </source>
</evidence>
<dbReference type="EMBL" id="PQWO01000018">
    <property type="protein sequence ID" value="PZD71379.1"/>
    <property type="molecule type" value="Genomic_DNA"/>
</dbReference>
<dbReference type="GO" id="GO:0009982">
    <property type="term" value="F:pseudouridine synthase activity"/>
    <property type="evidence" value="ECO:0007669"/>
    <property type="project" value="InterPro"/>
</dbReference>
<dbReference type="PANTHER" id="PTHR47683:SF2">
    <property type="entry name" value="RNA-BINDING S4 DOMAIN-CONTAINING PROTEIN"/>
    <property type="match status" value="1"/>
</dbReference>
<dbReference type="Gene3D" id="3.30.70.1560">
    <property type="entry name" value="Alpha-L RNA-binding motif"/>
    <property type="match status" value="1"/>
</dbReference>
<evidence type="ECO:0000256" key="5">
    <source>
        <dbReference type="SAM" id="MobiDB-lite"/>
    </source>
</evidence>
<dbReference type="NCBIfam" id="TIGR00093">
    <property type="entry name" value="pseudouridine synthase"/>
    <property type="match status" value="1"/>
</dbReference>
<evidence type="ECO:0000256" key="1">
    <source>
        <dbReference type="ARBA" id="ARBA00008348"/>
    </source>
</evidence>
<dbReference type="SUPFAM" id="SSF55120">
    <property type="entry name" value="Pseudouridine synthase"/>
    <property type="match status" value="1"/>
</dbReference>
<dbReference type="InterPro" id="IPR050343">
    <property type="entry name" value="RsuA_PseudoU_synthase"/>
</dbReference>
<keyword evidence="8" id="KW-1185">Reference proteome</keyword>
<reference evidence="7 8" key="1">
    <citation type="journal article" date="2018" name="Sci. Rep.">
        <title>A novel species of the marine cyanobacterium Acaryochloris with a unique pigment content and lifestyle.</title>
        <authorList>
            <person name="Partensky F."/>
            <person name="Six C."/>
            <person name="Ratin M."/>
            <person name="Garczarek L."/>
            <person name="Vaulot D."/>
            <person name="Probert I."/>
            <person name="Calteau A."/>
            <person name="Gourvil P."/>
            <person name="Marie D."/>
            <person name="Grebert T."/>
            <person name="Bouchier C."/>
            <person name="Le Panse S."/>
            <person name="Gachenot M."/>
            <person name="Rodriguez F."/>
            <person name="Garrido J.L."/>
        </authorList>
    </citation>
    <scope>NUCLEOTIDE SEQUENCE [LARGE SCALE GENOMIC DNA]</scope>
    <source>
        <strain evidence="7 8">RCC1774</strain>
    </source>
</reference>
<proteinExistence type="inferred from homology"/>
<dbReference type="GO" id="GO:0003723">
    <property type="term" value="F:RNA binding"/>
    <property type="evidence" value="ECO:0007669"/>
    <property type="project" value="UniProtKB-KW"/>
</dbReference>
<organism evidence="7 8">
    <name type="scientific">Acaryochloris thomasi RCC1774</name>
    <dbReference type="NCBI Taxonomy" id="1764569"/>
    <lineage>
        <taxon>Bacteria</taxon>
        <taxon>Bacillati</taxon>
        <taxon>Cyanobacteriota</taxon>
        <taxon>Cyanophyceae</taxon>
        <taxon>Acaryochloridales</taxon>
        <taxon>Acaryochloridaceae</taxon>
        <taxon>Acaryochloris</taxon>
        <taxon>Acaryochloris thomasi</taxon>
    </lineage>
</organism>
<dbReference type="PANTHER" id="PTHR47683">
    <property type="entry name" value="PSEUDOURIDINE SYNTHASE FAMILY PROTEIN-RELATED"/>
    <property type="match status" value="1"/>
</dbReference>
<gene>
    <name evidence="7" type="primary">rluB_2</name>
    <name evidence="7" type="ORF">C1752_06658</name>
</gene>
<feature type="domain" description="Pseudouridine synthase RsuA/RluA-like" evidence="6">
    <location>
        <begin position="44"/>
        <end position="176"/>
    </location>
</feature>
<keyword evidence="3" id="KW-0694">RNA-binding</keyword>
<sequence length="237" mass="26698">MIQAGQVTLNDRPAQLGDKADPERDIIEVNGDRIYPQQRPELVYLLLHKPAGVITTCHDPQQRSTIFDLLPQHHTHKGLHPVGRLDADSTGALLITNDGQLTCALTHPRYHIPKTYQVRVQGCPSADALKRWRQGIMLAGQKTLPAKVTICQREGDQTKLEVILREGRNRQIRRIAKQLGYPVLSLHRSKIGPVCLESPTGGLLCSGKYRHLTQREVDRLRPMIANSARYHQEECPI</sequence>